<keyword evidence="17" id="KW-1185">Reference proteome</keyword>
<dbReference type="NCBIfam" id="TIGR02666">
    <property type="entry name" value="moaA"/>
    <property type="match status" value="1"/>
</dbReference>
<evidence type="ECO:0000259" key="15">
    <source>
        <dbReference type="PROSITE" id="PS51918"/>
    </source>
</evidence>
<keyword evidence="9" id="KW-0408">Iron</keyword>
<dbReference type="GO" id="GO:0061799">
    <property type="term" value="F:cyclic pyranopterin monophosphate synthase activity"/>
    <property type="evidence" value="ECO:0007669"/>
    <property type="project" value="UniProtKB-EC"/>
</dbReference>
<dbReference type="InterPro" id="IPR023045">
    <property type="entry name" value="MoaC"/>
</dbReference>
<sequence length="566" mass="61810">MIARAENDRPQVLIDTFNRKHDYLRISLTERCNLRCFYCMPEEGVELSPRAHILSDDEIIRLATLFVKNGVTKIRLTGGEPTVRSSLSSIIQRLGDLRPLGLKTVAMTSNGISLHRRLPDLAANGLTHLNLRQASPQTFLDTLDPLKFELMTRRPAAGQAHVLSSLDTALGLPLLQGVKLNAVVIRGLNDDEVGAFVELTRTRAITVRFIEYMPFSGNKWNKNKMVPSAELLARIQTLYPTIEKNTDGEHDTSRSWRVPGYKGAVGFISSMSDHFCGTCNRLRLTADGQIKVCLFDAKEVSLRDMLRSGASDEQLLEVIRVALAGKKAKHAGMDLIDVVHNRPMILIGVPASARPRLGFRVAKSMGSGTYMLATLPPSATSTPSLARMYSTTRSDDDDKSEHRLTHMTPDGRPHMVDISHKATTTRAATARGHIRLPPHAFALLSQPQPNPGAFAKGDPLAVAQLAAIMAAKRTAELIPLCHPALPVTHVDVSLTPVPETSSVVCEATVRCVGRTGVEMEALTAVSVGLLTVWDMVKAVAGREMVIEDVKVVRKEGGKSGAWALEE</sequence>
<dbReference type="InterPro" id="IPR058240">
    <property type="entry name" value="rSAM_sf"/>
</dbReference>
<evidence type="ECO:0000256" key="3">
    <source>
        <dbReference type="ARBA" id="ARBA00005046"/>
    </source>
</evidence>
<dbReference type="Pfam" id="PF04055">
    <property type="entry name" value="Radical_SAM"/>
    <property type="match status" value="1"/>
</dbReference>
<evidence type="ECO:0000256" key="13">
    <source>
        <dbReference type="ARBA" id="ARBA00023239"/>
    </source>
</evidence>
<evidence type="ECO:0000256" key="1">
    <source>
        <dbReference type="ARBA" id="ARBA00001637"/>
    </source>
</evidence>
<dbReference type="NCBIfam" id="NF006870">
    <property type="entry name" value="PRK09364.1"/>
    <property type="match status" value="1"/>
</dbReference>
<dbReference type="InterPro" id="IPR013483">
    <property type="entry name" value="MoaA"/>
</dbReference>
<dbReference type="SFLD" id="SFLDG01386">
    <property type="entry name" value="main_SPASM_domain-containing"/>
    <property type="match status" value="1"/>
</dbReference>
<dbReference type="InterPro" id="IPR036522">
    <property type="entry name" value="MoaC_sf"/>
</dbReference>
<evidence type="ECO:0000256" key="12">
    <source>
        <dbReference type="ARBA" id="ARBA00023150"/>
    </source>
</evidence>
<dbReference type="CDD" id="cd01420">
    <property type="entry name" value="MoaC_PE"/>
    <property type="match status" value="1"/>
</dbReference>
<dbReference type="GO" id="GO:0061798">
    <property type="term" value="F:GTP 3',8'-cyclase activity"/>
    <property type="evidence" value="ECO:0007669"/>
    <property type="project" value="TreeGrafter"/>
</dbReference>
<reference evidence="16 17" key="1">
    <citation type="journal article" date="2016" name="Mol. Biol. Evol.">
        <title>Comparative Genomics of Early-Diverging Mushroom-Forming Fungi Provides Insights into the Origins of Lignocellulose Decay Capabilities.</title>
        <authorList>
            <person name="Nagy L.G."/>
            <person name="Riley R."/>
            <person name="Tritt A."/>
            <person name="Adam C."/>
            <person name="Daum C."/>
            <person name="Floudas D."/>
            <person name="Sun H."/>
            <person name="Yadav J.S."/>
            <person name="Pangilinan J."/>
            <person name="Larsson K.H."/>
            <person name="Matsuura K."/>
            <person name="Barry K."/>
            <person name="Labutti K."/>
            <person name="Kuo R."/>
            <person name="Ohm R.A."/>
            <person name="Bhattacharya S.S."/>
            <person name="Shirouzu T."/>
            <person name="Yoshinaga Y."/>
            <person name="Martin F.M."/>
            <person name="Grigoriev I.V."/>
            <person name="Hibbett D.S."/>
        </authorList>
    </citation>
    <scope>NUCLEOTIDE SEQUENCE [LARGE SCALE GENOMIC DNA]</scope>
    <source>
        <strain evidence="16 17">HHB12029</strain>
    </source>
</reference>
<evidence type="ECO:0000256" key="9">
    <source>
        <dbReference type="ARBA" id="ARBA00023004"/>
    </source>
</evidence>
<dbReference type="GO" id="GO:0006777">
    <property type="term" value="P:Mo-molybdopterin cofactor biosynthetic process"/>
    <property type="evidence" value="ECO:0007669"/>
    <property type="project" value="UniProtKB-KW"/>
</dbReference>
<dbReference type="SUPFAM" id="SSF55040">
    <property type="entry name" value="Molybdenum cofactor biosynthesis protein C, MoaC"/>
    <property type="match status" value="1"/>
</dbReference>
<feature type="domain" description="Radical SAM core" evidence="15">
    <location>
        <begin position="16"/>
        <end position="249"/>
    </location>
</feature>
<organism evidence="16 17">
    <name type="scientific">Exidia glandulosa HHB12029</name>
    <dbReference type="NCBI Taxonomy" id="1314781"/>
    <lineage>
        <taxon>Eukaryota</taxon>
        <taxon>Fungi</taxon>
        <taxon>Dikarya</taxon>
        <taxon>Basidiomycota</taxon>
        <taxon>Agaricomycotina</taxon>
        <taxon>Agaricomycetes</taxon>
        <taxon>Auriculariales</taxon>
        <taxon>Exidiaceae</taxon>
        <taxon>Exidia</taxon>
    </lineage>
</organism>
<dbReference type="AlphaFoldDB" id="A0A165ND89"/>
<evidence type="ECO:0000313" key="16">
    <source>
        <dbReference type="EMBL" id="KZW00578.1"/>
    </source>
</evidence>
<evidence type="ECO:0000313" key="17">
    <source>
        <dbReference type="Proteomes" id="UP000077266"/>
    </source>
</evidence>
<evidence type="ECO:0000256" key="4">
    <source>
        <dbReference type="ARBA" id="ARBA00012575"/>
    </source>
</evidence>
<feature type="compositionally biased region" description="Basic and acidic residues" evidence="14">
    <location>
        <begin position="393"/>
        <end position="416"/>
    </location>
</feature>
<evidence type="ECO:0000256" key="8">
    <source>
        <dbReference type="ARBA" id="ARBA00022741"/>
    </source>
</evidence>
<evidence type="ECO:0000256" key="2">
    <source>
        <dbReference type="ARBA" id="ARBA00001966"/>
    </source>
</evidence>
<keyword evidence="13" id="KW-0456">Lyase</keyword>
<keyword evidence="5" id="KW-0004">4Fe-4S</keyword>
<dbReference type="NCBIfam" id="TIGR00581">
    <property type="entry name" value="moaC"/>
    <property type="match status" value="1"/>
</dbReference>
<proteinExistence type="predicted"/>
<dbReference type="EMBL" id="KV425900">
    <property type="protein sequence ID" value="KZW00578.1"/>
    <property type="molecule type" value="Genomic_DNA"/>
</dbReference>
<name>A0A165ND89_EXIGL</name>
<dbReference type="EC" id="4.6.1.17" evidence="4"/>
<comment type="cofactor">
    <cofactor evidence="2">
        <name>[4Fe-4S] cluster</name>
        <dbReference type="ChEBI" id="CHEBI:49883"/>
    </cofactor>
</comment>
<dbReference type="GO" id="GO:0046872">
    <property type="term" value="F:metal ion binding"/>
    <property type="evidence" value="ECO:0007669"/>
    <property type="project" value="UniProtKB-KW"/>
</dbReference>
<dbReference type="InterPro" id="IPR047594">
    <property type="entry name" value="MoaC_bact/euk"/>
</dbReference>
<dbReference type="STRING" id="1314781.A0A165ND89"/>
<dbReference type="GO" id="GO:0051539">
    <property type="term" value="F:4 iron, 4 sulfur cluster binding"/>
    <property type="evidence" value="ECO:0007669"/>
    <property type="project" value="UniProtKB-KW"/>
</dbReference>
<evidence type="ECO:0000256" key="11">
    <source>
        <dbReference type="ARBA" id="ARBA00023134"/>
    </source>
</evidence>
<dbReference type="SFLD" id="SFLDG01067">
    <property type="entry name" value="SPASM/twitch_domain_containing"/>
    <property type="match status" value="1"/>
</dbReference>
<dbReference type="CDD" id="cd01335">
    <property type="entry name" value="Radical_SAM"/>
    <property type="match status" value="1"/>
</dbReference>
<evidence type="ECO:0000256" key="10">
    <source>
        <dbReference type="ARBA" id="ARBA00023014"/>
    </source>
</evidence>
<evidence type="ECO:0000256" key="5">
    <source>
        <dbReference type="ARBA" id="ARBA00022485"/>
    </source>
</evidence>
<dbReference type="Pfam" id="PF01967">
    <property type="entry name" value="MoaC"/>
    <property type="match status" value="1"/>
</dbReference>
<feature type="region of interest" description="Disordered" evidence="14">
    <location>
        <begin position="390"/>
        <end position="416"/>
    </location>
</feature>
<dbReference type="PANTHER" id="PTHR22960">
    <property type="entry name" value="MOLYBDOPTERIN COFACTOR SYNTHESIS PROTEIN A"/>
    <property type="match status" value="1"/>
</dbReference>
<dbReference type="CDD" id="cd21117">
    <property type="entry name" value="Twitch_MoaA"/>
    <property type="match status" value="1"/>
</dbReference>
<dbReference type="InterPro" id="IPR000385">
    <property type="entry name" value="MoaA_NifB_PqqE_Fe-S-bd_CS"/>
</dbReference>
<gene>
    <name evidence="16" type="ORF">EXIGLDRAFT_604214</name>
</gene>
<keyword evidence="8" id="KW-0547">Nucleotide-binding</keyword>
<evidence type="ECO:0000256" key="14">
    <source>
        <dbReference type="SAM" id="MobiDB-lite"/>
    </source>
</evidence>
<dbReference type="InParanoid" id="A0A165ND89"/>
<dbReference type="PROSITE" id="PS01305">
    <property type="entry name" value="MOAA_NIFB_PQQE"/>
    <property type="match status" value="1"/>
</dbReference>
<keyword evidence="6" id="KW-0949">S-adenosyl-L-methionine</keyword>
<dbReference type="Gene3D" id="3.30.70.640">
    <property type="entry name" value="Molybdopterin cofactor biosynthesis C (MoaC) domain"/>
    <property type="match status" value="1"/>
</dbReference>
<keyword evidence="12" id="KW-0501">Molybdenum cofactor biosynthesis</keyword>
<dbReference type="OrthoDB" id="429626at2759"/>
<dbReference type="PANTHER" id="PTHR22960:SF0">
    <property type="entry name" value="MOLYBDENUM COFACTOR BIOSYNTHESIS PROTEIN 1"/>
    <property type="match status" value="1"/>
</dbReference>
<dbReference type="Proteomes" id="UP000077266">
    <property type="component" value="Unassembled WGS sequence"/>
</dbReference>
<dbReference type="InterPro" id="IPR010505">
    <property type="entry name" value="MoaA_twitch"/>
</dbReference>
<dbReference type="Gene3D" id="3.20.20.70">
    <property type="entry name" value="Aldolase class I"/>
    <property type="match status" value="1"/>
</dbReference>
<dbReference type="InterPro" id="IPR002820">
    <property type="entry name" value="Mopterin_CF_biosynth-C_dom"/>
</dbReference>
<accession>A0A165ND89</accession>
<dbReference type="Pfam" id="PF06463">
    <property type="entry name" value="Mob_synth_C"/>
    <property type="match status" value="1"/>
</dbReference>
<dbReference type="InterPro" id="IPR007197">
    <property type="entry name" value="rSAM"/>
</dbReference>
<dbReference type="InterPro" id="IPR050105">
    <property type="entry name" value="MoCo_biosynth_MoaA/MoaC"/>
</dbReference>
<dbReference type="InterPro" id="IPR040064">
    <property type="entry name" value="MoaA-like"/>
</dbReference>
<dbReference type="PROSITE" id="PS51918">
    <property type="entry name" value="RADICAL_SAM"/>
    <property type="match status" value="1"/>
</dbReference>
<keyword evidence="7" id="KW-0479">Metal-binding</keyword>
<evidence type="ECO:0000256" key="6">
    <source>
        <dbReference type="ARBA" id="ARBA00022691"/>
    </source>
</evidence>
<dbReference type="UniPathway" id="UPA00344"/>
<comment type="pathway">
    <text evidence="3">Cofactor biosynthesis; molybdopterin biosynthesis.</text>
</comment>
<dbReference type="SUPFAM" id="SSF102114">
    <property type="entry name" value="Radical SAM enzymes"/>
    <property type="match status" value="1"/>
</dbReference>
<keyword evidence="11" id="KW-0342">GTP-binding</keyword>
<dbReference type="InterPro" id="IPR013785">
    <property type="entry name" value="Aldolase_TIM"/>
</dbReference>
<keyword evidence="10" id="KW-0411">Iron-sulfur</keyword>
<comment type="catalytic activity">
    <reaction evidence="1">
        <text>(8S)-3',8-cyclo-7,8-dihydroguanosine 5'-triphosphate = cyclic pyranopterin phosphate + diphosphate</text>
        <dbReference type="Rhea" id="RHEA:49580"/>
        <dbReference type="ChEBI" id="CHEBI:33019"/>
        <dbReference type="ChEBI" id="CHEBI:59648"/>
        <dbReference type="ChEBI" id="CHEBI:131766"/>
        <dbReference type="EC" id="4.6.1.17"/>
    </reaction>
</comment>
<dbReference type="SFLD" id="SFLDS00029">
    <property type="entry name" value="Radical_SAM"/>
    <property type="match status" value="1"/>
</dbReference>
<evidence type="ECO:0000256" key="7">
    <source>
        <dbReference type="ARBA" id="ARBA00022723"/>
    </source>
</evidence>
<protein>
    <recommendedName>
        <fullName evidence="4">cyclic pyranopterin monophosphate synthase</fullName>
        <ecNumber evidence="4">4.6.1.17</ecNumber>
    </recommendedName>
</protein>
<dbReference type="GO" id="GO:0005525">
    <property type="term" value="F:GTP binding"/>
    <property type="evidence" value="ECO:0007669"/>
    <property type="project" value="UniProtKB-KW"/>
</dbReference>
<dbReference type="SFLD" id="SFLDG01383">
    <property type="entry name" value="cyclic_pyranopterin_phosphate"/>
    <property type="match status" value="1"/>
</dbReference>